<protein>
    <recommendedName>
        <fullName evidence="1">Peptidase S8/S53 domain-containing protein</fullName>
    </recommendedName>
</protein>
<dbReference type="CDD" id="cd04847">
    <property type="entry name" value="Peptidases_S8_Subtilisin_like_2"/>
    <property type="match status" value="1"/>
</dbReference>
<dbReference type="InterPro" id="IPR034074">
    <property type="entry name" value="Y4bN_pept_dom"/>
</dbReference>
<dbReference type="EMBL" id="NFHM01000023">
    <property type="protein sequence ID" value="OUN41082.1"/>
    <property type="molecule type" value="Genomic_DNA"/>
</dbReference>
<sequence>MLNEKKGKHPIIGNGEYYIEPLIKKSFRVEPTFPHEYEEAKMRLCEDIEKIQDLFSNSEEIFVDKKIVCVRLEPKFEAKSYMPNSLIADSDMKLIGGRRYTIDNQESAKGKLYFMRASNSDLEKLKTKLLSGKKDNVKTWKNQICTIKSIDLLRPDEKVLGFNDCWNAGTVEVVIHPLGTDRDKAIEGFFSATGIQKEKAEIRSYDDGLTFVCAYMDKALVDKAKKYNPLRSVKPINDDWDIPFRMSAMVAPAPKVPLKLFKSDIQIGVFDGGVQKGTKLIEPFIRNYDMVEEKPTIKGLDHGAGVCGAVLYGNLAGKTEMDEVENPVVSVESFRVFPAKKSGNIETDMQMYTTIDIIENVVRQRKDIKLYTLSFGPKGAILDDEINRFTYACDKLTYDVDDGGVNPLFCIAAGNDGNLEEPLNRIQSPSDMVNGMAIGAYSLNALNDKYRAPYSCVGPGREGAKIKPDLLEFGGTPDRPFVAVKSGDEIEGVCGTSYSAPVVAGKIGRLMATSNQIVPHLGRAILIHNAEADGMESSPENGFGFCPENVEELLNCSDNRVTIFYEGEITSSASVRLPVFMPEINMCRGNANIKWTICTVVNPNLNDTDAYTNNCIEDTFYPNEMKFAFRKHGKATKNLNLLKEEDMEIARMLISQGYTKSDLPVSKPAKKNFREADLRNSDFKWDTIIRKNISMRCSSLINPFLSLHAIGRDEYEHEKIKYFVVITVDVPNFKGSLYDNILHTYPNLTPISIQNLNRVMAQIK</sequence>
<evidence type="ECO:0000259" key="1">
    <source>
        <dbReference type="Pfam" id="PF00082"/>
    </source>
</evidence>
<organism evidence="2 3">
    <name type="scientific">Anaerotignum lactatifermentans</name>
    <dbReference type="NCBI Taxonomy" id="160404"/>
    <lineage>
        <taxon>Bacteria</taxon>
        <taxon>Bacillati</taxon>
        <taxon>Bacillota</taxon>
        <taxon>Clostridia</taxon>
        <taxon>Lachnospirales</taxon>
        <taxon>Anaerotignaceae</taxon>
        <taxon>Anaerotignum</taxon>
    </lineage>
</organism>
<proteinExistence type="predicted"/>
<feature type="domain" description="Peptidase S8/S53" evidence="1">
    <location>
        <begin position="263"/>
        <end position="544"/>
    </location>
</feature>
<dbReference type="Pfam" id="PF00082">
    <property type="entry name" value="Peptidase_S8"/>
    <property type="match status" value="1"/>
</dbReference>
<reference evidence="3" key="1">
    <citation type="submission" date="2017-04" db="EMBL/GenBank/DDBJ databases">
        <title>Function of individual gut microbiota members based on whole genome sequencing of pure cultures obtained from chicken caecum.</title>
        <authorList>
            <person name="Medvecky M."/>
            <person name="Cejkova D."/>
            <person name="Polansky O."/>
            <person name="Karasova D."/>
            <person name="Kubasova T."/>
            <person name="Cizek A."/>
            <person name="Rychlik I."/>
        </authorList>
    </citation>
    <scope>NUCLEOTIDE SEQUENCE [LARGE SCALE GENOMIC DNA]</scope>
    <source>
        <strain evidence="3">An75</strain>
    </source>
</reference>
<dbReference type="InterPro" id="IPR000209">
    <property type="entry name" value="Peptidase_S8/S53_dom"/>
</dbReference>
<dbReference type="GO" id="GO:0004252">
    <property type="term" value="F:serine-type endopeptidase activity"/>
    <property type="evidence" value="ECO:0007669"/>
    <property type="project" value="InterPro"/>
</dbReference>
<dbReference type="Proteomes" id="UP000195455">
    <property type="component" value="Unassembled WGS sequence"/>
</dbReference>
<evidence type="ECO:0000313" key="3">
    <source>
        <dbReference type="Proteomes" id="UP000195455"/>
    </source>
</evidence>
<dbReference type="RefSeq" id="WP_087989895.1">
    <property type="nucleotide sequence ID" value="NZ_JBKYBB010000017.1"/>
</dbReference>
<dbReference type="AlphaFoldDB" id="A0A1Y3TX10"/>
<gene>
    <name evidence="2" type="ORF">B5G26_12640</name>
</gene>
<dbReference type="InterPro" id="IPR036852">
    <property type="entry name" value="Peptidase_S8/S53_dom_sf"/>
</dbReference>
<dbReference type="Gene3D" id="3.40.50.200">
    <property type="entry name" value="Peptidase S8/S53 domain"/>
    <property type="match status" value="1"/>
</dbReference>
<dbReference type="GO" id="GO:0006508">
    <property type="term" value="P:proteolysis"/>
    <property type="evidence" value="ECO:0007669"/>
    <property type="project" value="InterPro"/>
</dbReference>
<comment type="caution">
    <text evidence="2">The sequence shown here is derived from an EMBL/GenBank/DDBJ whole genome shotgun (WGS) entry which is preliminary data.</text>
</comment>
<name>A0A1Y3TX10_9FIRM</name>
<dbReference type="SUPFAM" id="SSF52743">
    <property type="entry name" value="Subtilisin-like"/>
    <property type="match status" value="1"/>
</dbReference>
<accession>A0A1Y3TX10</accession>
<evidence type="ECO:0000313" key="2">
    <source>
        <dbReference type="EMBL" id="OUN41082.1"/>
    </source>
</evidence>